<dbReference type="PANTHER" id="PTHR23310:SF133">
    <property type="entry name" value="COA BINDING PROTEIN, PUTATIVE (AFU_ORTHOLOGUE AFUA_1G12300)-RELATED"/>
    <property type="match status" value="1"/>
</dbReference>
<evidence type="ECO:0000313" key="5">
    <source>
        <dbReference type="Proteomes" id="UP001165063"/>
    </source>
</evidence>
<feature type="region of interest" description="Disordered" evidence="2">
    <location>
        <begin position="50"/>
        <end position="83"/>
    </location>
</feature>
<name>A0A9W6YUX6_AMBMO</name>
<evidence type="ECO:0000259" key="3">
    <source>
        <dbReference type="PROSITE" id="PS51228"/>
    </source>
</evidence>
<gene>
    <name evidence="4" type="ORF">Amon01_000305900</name>
</gene>
<proteinExistence type="predicted"/>
<dbReference type="SUPFAM" id="SSF47027">
    <property type="entry name" value="Acyl-CoA binding protein"/>
    <property type="match status" value="1"/>
</dbReference>
<dbReference type="InterPro" id="IPR035984">
    <property type="entry name" value="Acyl-CoA-binding_sf"/>
</dbReference>
<protein>
    <submittedName>
        <fullName evidence="4">Unnamed protein product</fullName>
    </submittedName>
</protein>
<accession>A0A9W6YUX6</accession>
<dbReference type="InterPro" id="IPR000582">
    <property type="entry name" value="Acyl-CoA-binding_protein"/>
</dbReference>
<dbReference type="EMBL" id="BSXU01001225">
    <property type="protein sequence ID" value="GMG25138.1"/>
    <property type="molecule type" value="Genomic_DNA"/>
</dbReference>
<organism evidence="4 5">
    <name type="scientific">Ambrosiozyma monospora</name>
    <name type="common">Yeast</name>
    <name type="synonym">Endomycopsis monosporus</name>
    <dbReference type="NCBI Taxonomy" id="43982"/>
    <lineage>
        <taxon>Eukaryota</taxon>
        <taxon>Fungi</taxon>
        <taxon>Dikarya</taxon>
        <taxon>Ascomycota</taxon>
        <taxon>Saccharomycotina</taxon>
        <taxon>Pichiomycetes</taxon>
        <taxon>Pichiales</taxon>
        <taxon>Pichiaceae</taxon>
        <taxon>Ambrosiozyma</taxon>
    </lineage>
</organism>
<evidence type="ECO:0000256" key="1">
    <source>
        <dbReference type="ARBA" id="ARBA00023121"/>
    </source>
</evidence>
<dbReference type="Gene3D" id="1.20.80.10">
    <property type="match status" value="1"/>
</dbReference>
<sequence>MSDSIDRVFVKAISIIKTLSTKTSRNELSRPPLETRTKLYGLYKQATEGDAEGLTFGSPKTTSSRSSSGSTHQSSSDTSALLAGTDQADKRKWEAWKAQEGLNKTEAKRQYIICLIDAMKQYAVKSNDAKELLNELEFLWDQVKDLPTRSTGVVGKTISRSESPAISLRFQ</sequence>
<keyword evidence="1" id="KW-0446">Lipid-binding</keyword>
<keyword evidence="5" id="KW-1185">Reference proteome</keyword>
<dbReference type="Pfam" id="PF00887">
    <property type="entry name" value="ACBP"/>
    <property type="match status" value="1"/>
</dbReference>
<dbReference type="GO" id="GO:0006631">
    <property type="term" value="P:fatty acid metabolic process"/>
    <property type="evidence" value="ECO:0007669"/>
    <property type="project" value="TreeGrafter"/>
</dbReference>
<feature type="domain" description="ACB" evidence="3">
    <location>
        <begin position="5"/>
        <end position="124"/>
    </location>
</feature>
<dbReference type="InterPro" id="IPR014352">
    <property type="entry name" value="FERM/acyl-CoA-bd_prot_sf"/>
</dbReference>
<dbReference type="AlphaFoldDB" id="A0A9W6YUX6"/>
<feature type="compositionally biased region" description="Low complexity" evidence="2">
    <location>
        <begin position="58"/>
        <end position="79"/>
    </location>
</feature>
<evidence type="ECO:0000256" key="2">
    <source>
        <dbReference type="SAM" id="MobiDB-lite"/>
    </source>
</evidence>
<dbReference type="PROSITE" id="PS51228">
    <property type="entry name" value="ACB_2"/>
    <property type="match status" value="1"/>
</dbReference>
<dbReference type="OrthoDB" id="346910at2759"/>
<evidence type="ECO:0000313" key="4">
    <source>
        <dbReference type="EMBL" id="GMG25138.1"/>
    </source>
</evidence>
<dbReference type="GO" id="GO:0000062">
    <property type="term" value="F:fatty-acyl-CoA binding"/>
    <property type="evidence" value="ECO:0007669"/>
    <property type="project" value="InterPro"/>
</dbReference>
<dbReference type="Proteomes" id="UP001165063">
    <property type="component" value="Unassembled WGS sequence"/>
</dbReference>
<dbReference type="PANTHER" id="PTHR23310">
    <property type="entry name" value="ACYL-COA-BINDING PROTEIN, ACBP"/>
    <property type="match status" value="1"/>
</dbReference>
<reference evidence="4" key="1">
    <citation type="submission" date="2023-04" db="EMBL/GenBank/DDBJ databases">
        <title>Ambrosiozyma monospora NBRC 1965.</title>
        <authorList>
            <person name="Ichikawa N."/>
            <person name="Sato H."/>
            <person name="Tonouchi N."/>
        </authorList>
    </citation>
    <scope>NUCLEOTIDE SEQUENCE</scope>
    <source>
        <strain evidence="4">NBRC 1965</strain>
    </source>
</reference>
<comment type="caution">
    <text evidence="4">The sequence shown here is derived from an EMBL/GenBank/DDBJ whole genome shotgun (WGS) entry which is preliminary data.</text>
</comment>